<reference evidence="11 12" key="1">
    <citation type="submission" date="2015-08" db="EMBL/GenBank/DDBJ databases">
        <title>The genome of the Asian arowana (Scleropages formosus).</title>
        <authorList>
            <person name="Tan M.H."/>
            <person name="Gan H.M."/>
            <person name="Croft L.J."/>
            <person name="Austin C.M."/>
        </authorList>
    </citation>
    <scope>NUCLEOTIDE SEQUENCE [LARGE SCALE GENOMIC DNA]</scope>
    <source>
        <strain evidence="11">Aro1</strain>
    </source>
</reference>
<evidence type="ECO:0000256" key="5">
    <source>
        <dbReference type="ARBA" id="ARBA00022674"/>
    </source>
</evidence>
<dbReference type="SUPFAM" id="SSF57184">
    <property type="entry name" value="Growth factor receptor domain"/>
    <property type="match status" value="1"/>
</dbReference>
<dbReference type="FunFam" id="2.20.100.10:FF:000028">
    <property type="entry name" value="R-spondin 2"/>
    <property type="match status" value="1"/>
</dbReference>
<evidence type="ECO:0000256" key="9">
    <source>
        <dbReference type="ARBA" id="ARBA00023180"/>
    </source>
</evidence>
<keyword evidence="4" id="KW-0716">Sensory transduction</keyword>
<evidence type="ECO:0000259" key="10">
    <source>
        <dbReference type="Pfam" id="PF15913"/>
    </source>
</evidence>
<dbReference type="InterPro" id="IPR051514">
    <property type="entry name" value="R-spondin"/>
</dbReference>
<dbReference type="Gene3D" id="2.10.220.10">
    <property type="entry name" value="Hormone Receptor, Insulin-like Growth Factor Receptor 1, Chain A, domain 2"/>
    <property type="match status" value="2"/>
</dbReference>
<keyword evidence="5" id="KW-0358">Heparin-binding</keyword>
<evidence type="ECO:0000256" key="6">
    <source>
        <dbReference type="ARBA" id="ARBA00022687"/>
    </source>
</evidence>
<feature type="domain" description="R-spondin Fu-CRD" evidence="10">
    <location>
        <begin position="11"/>
        <end position="65"/>
    </location>
</feature>
<evidence type="ECO:0000256" key="4">
    <source>
        <dbReference type="ARBA" id="ARBA00022606"/>
    </source>
</evidence>
<dbReference type="InterPro" id="IPR000884">
    <property type="entry name" value="TSP1_rpt"/>
</dbReference>
<dbReference type="AlphaFoldDB" id="A0A0N8JXA9"/>
<evidence type="ECO:0000256" key="2">
    <source>
        <dbReference type="ARBA" id="ARBA00007308"/>
    </source>
</evidence>
<dbReference type="GO" id="GO:0016055">
    <property type="term" value="P:Wnt signaling pathway"/>
    <property type="evidence" value="ECO:0007669"/>
    <property type="project" value="UniProtKB-KW"/>
</dbReference>
<comment type="similarity">
    <text evidence="2">Belongs to the R-spondin family.</text>
</comment>
<evidence type="ECO:0000256" key="1">
    <source>
        <dbReference type="ARBA" id="ARBA00004613"/>
    </source>
</evidence>
<dbReference type="STRING" id="113540.ENSSFOP00015018587"/>
<feature type="domain" description="R-spondin Fu-CRD" evidence="10">
    <location>
        <begin position="95"/>
        <end position="141"/>
    </location>
</feature>
<evidence type="ECO:0000313" key="12">
    <source>
        <dbReference type="Proteomes" id="UP000034805"/>
    </source>
</evidence>
<keyword evidence="9" id="KW-0325">Glycoprotein</keyword>
<dbReference type="Pfam" id="PF15913">
    <property type="entry name" value="Furin-like_2"/>
    <property type="match status" value="2"/>
</dbReference>
<evidence type="ECO:0000313" key="11">
    <source>
        <dbReference type="EMBL" id="KPP63225.1"/>
    </source>
</evidence>
<dbReference type="InterPro" id="IPR043601">
    <property type="entry name" value="Rspo_Fu-CRD_dom"/>
</dbReference>
<dbReference type="InterPro" id="IPR009030">
    <property type="entry name" value="Growth_fac_rcpt_cys_sf"/>
</dbReference>
<accession>A0A0N8JXA9</accession>
<keyword evidence="7" id="KW-0732">Signal</keyword>
<keyword evidence="3" id="KW-0964">Secreted</keyword>
<evidence type="ECO:0000256" key="7">
    <source>
        <dbReference type="ARBA" id="ARBA00022729"/>
    </source>
</evidence>
<sequence length="340" mass="37857">MSASYGVYPICKGCSVCSKDNGCLNCLPRLFLFLRREGMRQYGECLHACPAGYYGLRAPEFNICSPLISSRLLGYQVQMSSGSRHDSHFLLCSAGCRIENCESCFSKDFCTKCKAGFYLHKGRCLEDCPEGFAPLDDRMECGEGCEMGQWSEWGTCVRRNKTCGFKWGLETRTREITKSPPKDAIPCPAVAESRRCKPAMRHCRGEAAPLPPSHTDMGVMCAVSPRSEQSVGCGQDQQQQEKGAQWDLGLRIFHRRHEMEESRWSVEDCAVMKIMYCARLTAGAKPPATDIQKCLQVKVIGLHPTERFSVPGREERIETVLPSAFAANFGETGRVATETV</sequence>
<dbReference type="EMBL" id="JARO02008059">
    <property type="protein sequence ID" value="KPP63225.1"/>
    <property type="molecule type" value="Genomic_DNA"/>
</dbReference>
<dbReference type="GO" id="GO:0008201">
    <property type="term" value="F:heparin binding"/>
    <property type="evidence" value="ECO:0007669"/>
    <property type="project" value="UniProtKB-KW"/>
</dbReference>
<dbReference type="SMART" id="SM00261">
    <property type="entry name" value="FU"/>
    <property type="match status" value="2"/>
</dbReference>
<dbReference type="PANTHER" id="PTHR46987">
    <property type="entry name" value="NEUROHYPOPHYSIAL HORMONES, N-TERMINAL DOMAIN CONTAINING PROTEIN"/>
    <property type="match status" value="1"/>
</dbReference>
<name>A0A0N8JXA9_SCLFO</name>
<evidence type="ECO:0000256" key="3">
    <source>
        <dbReference type="ARBA" id="ARBA00022525"/>
    </source>
</evidence>
<dbReference type="CDD" id="cd00064">
    <property type="entry name" value="FU"/>
    <property type="match status" value="1"/>
</dbReference>
<dbReference type="PANTHER" id="PTHR46987:SF4">
    <property type="entry name" value="R-SPONDIN-2"/>
    <property type="match status" value="1"/>
</dbReference>
<evidence type="ECO:0000256" key="8">
    <source>
        <dbReference type="ARBA" id="ARBA00023157"/>
    </source>
</evidence>
<dbReference type="GO" id="GO:0005576">
    <property type="term" value="C:extracellular region"/>
    <property type="evidence" value="ECO:0007669"/>
    <property type="project" value="UniProtKB-SubCell"/>
</dbReference>
<dbReference type="Gene3D" id="2.20.100.10">
    <property type="entry name" value="Thrombospondin type-1 (TSP1) repeat"/>
    <property type="match status" value="1"/>
</dbReference>
<dbReference type="Proteomes" id="UP000034805">
    <property type="component" value="Unassembled WGS sequence"/>
</dbReference>
<organism evidence="11 12">
    <name type="scientific">Scleropages formosus</name>
    <name type="common">Asian bonytongue</name>
    <name type="synonym">Osteoglossum formosum</name>
    <dbReference type="NCBI Taxonomy" id="113540"/>
    <lineage>
        <taxon>Eukaryota</taxon>
        <taxon>Metazoa</taxon>
        <taxon>Chordata</taxon>
        <taxon>Craniata</taxon>
        <taxon>Vertebrata</taxon>
        <taxon>Euteleostomi</taxon>
        <taxon>Actinopterygii</taxon>
        <taxon>Neopterygii</taxon>
        <taxon>Teleostei</taxon>
        <taxon>Osteoglossocephala</taxon>
        <taxon>Osteoglossomorpha</taxon>
        <taxon>Osteoglossiformes</taxon>
        <taxon>Osteoglossidae</taxon>
        <taxon>Scleropages</taxon>
    </lineage>
</organism>
<dbReference type="InterPro" id="IPR006212">
    <property type="entry name" value="Furin_repeat"/>
</dbReference>
<gene>
    <name evidence="11" type="ORF">Z043_118535</name>
</gene>
<protein>
    <submittedName>
        <fullName evidence="11">R-spondin-2-like</fullName>
    </submittedName>
</protein>
<proteinExistence type="inferred from homology"/>
<dbReference type="PROSITE" id="PS50092">
    <property type="entry name" value="TSP1"/>
    <property type="match status" value="1"/>
</dbReference>
<keyword evidence="8" id="KW-1015">Disulfide bond</keyword>
<dbReference type="InterPro" id="IPR036383">
    <property type="entry name" value="TSP1_rpt_sf"/>
</dbReference>
<comment type="subcellular location">
    <subcellularLocation>
        <location evidence="1">Secreted</location>
    </subcellularLocation>
</comment>
<comment type="caution">
    <text evidence="11">The sequence shown here is derived from an EMBL/GenBank/DDBJ whole genome shotgun (WGS) entry which is preliminary data.</text>
</comment>
<keyword evidence="6" id="KW-0879">Wnt signaling pathway</keyword>